<sequence length="83" mass="10058">MHPIYQRLGELYFVQQQRELTTSEMDEIAMCLKVNAEFIFKLSRLYNYSSMACMTNDWDWLHEIYMEIDKLEIHFKAQKPSSK</sequence>
<proteinExistence type="predicted"/>
<dbReference type="AlphaFoldDB" id="A0A0U2W4A9"/>
<dbReference type="Pfam" id="PF24704">
    <property type="entry name" value="DUF7667"/>
    <property type="match status" value="1"/>
</dbReference>
<dbReference type="PATRIC" id="fig|162209.4.peg.1991"/>
<name>A0A0U2W4A9_9BACL</name>
<dbReference type="OrthoDB" id="2969567at2"/>
<organism evidence="1 2">
    <name type="scientific">Paenibacillus naphthalenovorans</name>
    <dbReference type="NCBI Taxonomy" id="162209"/>
    <lineage>
        <taxon>Bacteria</taxon>
        <taxon>Bacillati</taxon>
        <taxon>Bacillota</taxon>
        <taxon>Bacilli</taxon>
        <taxon>Bacillales</taxon>
        <taxon>Paenibacillaceae</taxon>
        <taxon>Paenibacillus</taxon>
    </lineage>
</organism>
<dbReference type="Proteomes" id="UP000061660">
    <property type="component" value="Chromosome"/>
</dbReference>
<evidence type="ECO:0000313" key="2">
    <source>
        <dbReference type="Proteomes" id="UP000061660"/>
    </source>
</evidence>
<gene>
    <name evidence="1" type="ORF">IJ22_18790</name>
</gene>
<keyword evidence="2" id="KW-1185">Reference proteome</keyword>
<evidence type="ECO:0000313" key="1">
    <source>
        <dbReference type="EMBL" id="ALS22253.1"/>
    </source>
</evidence>
<protein>
    <submittedName>
        <fullName evidence="1">Uncharacterized protein</fullName>
    </submittedName>
</protein>
<dbReference type="InterPro" id="IPR056084">
    <property type="entry name" value="DUF7667"/>
</dbReference>
<dbReference type="EMBL" id="CP013652">
    <property type="protein sequence ID" value="ALS22253.1"/>
    <property type="molecule type" value="Genomic_DNA"/>
</dbReference>
<accession>A0A0U2W4A9</accession>
<reference evidence="1 2" key="2">
    <citation type="journal article" date="2016" name="Genome Announc.">
        <title>Complete Genome Sequences of Two Interactive Moderate Thermophiles, Paenibacillus napthalenovorans 32O-Y and Paenibacillus sp. 32O-W.</title>
        <authorList>
            <person name="Butler R.R.III."/>
            <person name="Wang J."/>
            <person name="Stark B.C."/>
            <person name="Pombert J.F."/>
        </authorList>
    </citation>
    <scope>NUCLEOTIDE SEQUENCE [LARGE SCALE GENOMIC DNA]</scope>
    <source>
        <strain evidence="1 2">32O-Y</strain>
    </source>
</reference>
<reference evidence="2" key="1">
    <citation type="submission" date="2015-12" db="EMBL/GenBank/DDBJ databases">
        <title>Complete genome sequences of two moderately thermophilic Paenibacillus species.</title>
        <authorList>
            <person name="Butler R.III."/>
            <person name="Wang J."/>
            <person name="Stark B.C."/>
            <person name="Pombert J.-F."/>
        </authorList>
    </citation>
    <scope>NUCLEOTIDE SEQUENCE [LARGE SCALE GENOMIC DNA]</scope>
    <source>
        <strain evidence="2">32O-Y</strain>
    </source>
</reference>
<dbReference type="KEGG" id="pnp:IJ22_18790"/>
<dbReference type="RefSeq" id="WP_062408563.1">
    <property type="nucleotide sequence ID" value="NZ_CP013652.1"/>
</dbReference>